<gene>
    <name evidence="1" type="ORF">MC7420_4349</name>
</gene>
<dbReference type="AlphaFoldDB" id="B4VXV0"/>
<dbReference type="EMBL" id="DS989859">
    <property type="protein sequence ID" value="EDX73102.1"/>
    <property type="molecule type" value="Genomic_DNA"/>
</dbReference>
<name>B4VXV0_9CYAN</name>
<keyword evidence="2" id="KW-1185">Reference proteome</keyword>
<accession>B4VXV0</accession>
<evidence type="ECO:0000313" key="2">
    <source>
        <dbReference type="Proteomes" id="UP000003835"/>
    </source>
</evidence>
<reference evidence="1 2" key="1">
    <citation type="submission" date="2008-07" db="EMBL/GenBank/DDBJ databases">
        <authorList>
            <person name="Tandeau de Marsac N."/>
            <person name="Ferriera S."/>
            <person name="Johnson J."/>
            <person name="Kravitz S."/>
            <person name="Beeson K."/>
            <person name="Sutton G."/>
            <person name="Rogers Y.-H."/>
            <person name="Friedman R."/>
            <person name="Frazier M."/>
            <person name="Venter J.C."/>
        </authorList>
    </citation>
    <scope>NUCLEOTIDE SEQUENCE [LARGE SCALE GENOMIC DNA]</scope>
    <source>
        <strain evidence="1 2">PCC 7420</strain>
    </source>
</reference>
<dbReference type="HOGENOM" id="CLU_3249926_0_0_3"/>
<organism evidence="1 2">
    <name type="scientific">Coleofasciculus chthonoplastes PCC 7420</name>
    <dbReference type="NCBI Taxonomy" id="118168"/>
    <lineage>
        <taxon>Bacteria</taxon>
        <taxon>Bacillati</taxon>
        <taxon>Cyanobacteriota</taxon>
        <taxon>Cyanophyceae</taxon>
        <taxon>Coleofasciculales</taxon>
        <taxon>Coleofasciculaceae</taxon>
        <taxon>Coleofasciculus</taxon>
    </lineage>
</organism>
<dbReference type="RefSeq" id="WP_006103540.1">
    <property type="nucleotide sequence ID" value="NZ_DS989859.1"/>
</dbReference>
<evidence type="ECO:0000313" key="1">
    <source>
        <dbReference type="EMBL" id="EDX73102.1"/>
    </source>
</evidence>
<proteinExistence type="predicted"/>
<dbReference type="Proteomes" id="UP000003835">
    <property type="component" value="Unassembled WGS sequence"/>
</dbReference>
<protein>
    <submittedName>
        <fullName evidence="1">Uncharacterized protein</fullName>
    </submittedName>
</protein>
<sequence>MSLFFKEDWAKKNVVEVMREIGSHAPERGLTPEILDEILQDE</sequence>